<dbReference type="PROSITE" id="PS51257">
    <property type="entry name" value="PROKAR_LIPOPROTEIN"/>
    <property type="match status" value="1"/>
</dbReference>
<evidence type="ECO:0000256" key="2">
    <source>
        <dbReference type="ARBA" id="ARBA00022723"/>
    </source>
</evidence>
<dbReference type="GO" id="GO:0005975">
    <property type="term" value="P:carbohydrate metabolic process"/>
    <property type="evidence" value="ECO:0007669"/>
    <property type="project" value="InterPro"/>
</dbReference>
<dbReference type="SUPFAM" id="SSF88713">
    <property type="entry name" value="Glycoside hydrolase/deacetylase"/>
    <property type="match status" value="1"/>
</dbReference>
<dbReference type="GO" id="GO:0046872">
    <property type="term" value="F:metal ion binding"/>
    <property type="evidence" value="ECO:0007669"/>
    <property type="project" value="UniProtKB-KW"/>
</dbReference>
<dbReference type="AlphaFoldDB" id="A0AAV2VLT8"/>
<protein>
    <recommendedName>
        <fullName evidence="8">ChbG/HpnK family deacetylase</fullName>
    </recommendedName>
</protein>
<gene>
    <name evidence="6" type="ORF">VIBNISOn1_1540053</name>
</gene>
<dbReference type="PANTHER" id="PTHR31609:SF1">
    <property type="entry name" value="CARBOHYDRATE DEACETYLASE"/>
    <property type="match status" value="1"/>
</dbReference>
<dbReference type="Proteomes" id="UP000018211">
    <property type="component" value="Unassembled WGS sequence"/>
</dbReference>
<dbReference type="EMBL" id="CAOF01000062">
    <property type="protein sequence ID" value="CCO45686.1"/>
    <property type="molecule type" value="Genomic_DNA"/>
</dbReference>
<dbReference type="CDD" id="cd10802">
    <property type="entry name" value="YdjC_TTHB029_like"/>
    <property type="match status" value="1"/>
</dbReference>
<dbReference type="InterPro" id="IPR006879">
    <property type="entry name" value="YdjC-like"/>
</dbReference>
<sequence length="314" mass="36913">MARVWIGILAFTLLVGCTDSSKVSQCIGFGKDDTVFVINADDIGMHPDMDNAVFEMYEKEIVQTFSLMVPTPNFNFSARYAINNKVPVGLHLTLTNEWQEANSWTPLLSREEVPSLYNEKGYMWPTGEELAEYADIKEVRKELEAQIDKALEMGLEVTHLDFHMLYWAYREDFWDVTLSIAKHYKMPIVIQHHWMTQREQRSRTSTLQWKDFFTADVFWMYYNPTDRLMDENLSRSQYQNMFKDAKPALHHVAIHPAYRTESAKQQFRDAEFRFDEFRVWTDGSLNDAIKENGIKFTNYRELKRLMTSGSDCLK</sequence>
<accession>A0AAV2VLT8</accession>
<evidence type="ECO:0000256" key="3">
    <source>
        <dbReference type="ARBA" id="ARBA00022801"/>
    </source>
</evidence>
<reference evidence="6 7" key="1">
    <citation type="journal article" date="2013" name="ISME J.">
        <title>Comparative genomics of pathogenic lineages of Vibrio nigripulchritudo identifies virulence-associated traits.</title>
        <authorList>
            <person name="Goudenege D."/>
            <person name="Labreuche Y."/>
            <person name="Krin E."/>
            <person name="Ansquer D."/>
            <person name="Mangenot S."/>
            <person name="Calteau A."/>
            <person name="Medigue C."/>
            <person name="Mazel D."/>
            <person name="Polz M.F."/>
            <person name="Le Roux F."/>
        </authorList>
    </citation>
    <scope>NUCLEOTIDE SEQUENCE [LARGE SCALE GENOMIC DNA]</scope>
    <source>
        <strain evidence="6 7">SOn1</strain>
    </source>
</reference>
<comment type="caution">
    <text evidence="6">The sequence shown here is derived from an EMBL/GenBank/DDBJ whole genome shotgun (WGS) entry which is preliminary data.</text>
</comment>
<organism evidence="6 7">
    <name type="scientific">Vibrio nigripulchritudo SOn1</name>
    <dbReference type="NCBI Taxonomy" id="1238450"/>
    <lineage>
        <taxon>Bacteria</taxon>
        <taxon>Pseudomonadati</taxon>
        <taxon>Pseudomonadota</taxon>
        <taxon>Gammaproteobacteria</taxon>
        <taxon>Vibrionales</taxon>
        <taxon>Vibrionaceae</taxon>
        <taxon>Vibrio</taxon>
    </lineage>
</organism>
<evidence type="ECO:0000313" key="7">
    <source>
        <dbReference type="Proteomes" id="UP000018211"/>
    </source>
</evidence>
<keyword evidence="4" id="KW-0460">Magnesium</keyword>
<proteinExistence type="predicted"/>
<dbReference type="GO" id="GO:0019213">
    <property type="term" value="F:deacetylase activity"/>
    <property type="evidence" value="ECO:0007669"/>
    <property type="project" value="TreeGrafter"/>
</dbReference>
<dbReference type="InterPro" id="IPR011330">
    <property type="entry name" value="Glyco_hydro/deAcase_b/a-brl"/>
</dbReference>
<keyword evidence="3" id="KW-0378">Hydrolase</keyword>
<dbReference type="RefSeq" id="WP_022611078.1">
    <property type="nucleotide sequence ID" value="NZ_LK391965.1"/>
</dbReference>
<comment type="cofactor">
    <cofactor evidence="1">
        <name>Mg(2+)</name>
        <dbReference type="ChEBI" id="CHEBI:18420"/>
    </cofactor>
</comment>
<dbReference type="PANTHER" id="PTHR31609">
    <property type="entry name" value="YDJC DEACETYLASE FAMILY MEMBER"/>
    <property type="match status" value="1"/>
</dbReference>
<dbReference type="Pfam" id="PF04794">
    <property type="entry name" value="YdjC"/>
    <property type="match status" value="1"/>
</dbReference>
<name>A0AAV2VLT8_9VIBR</name>
<evidence type="ECO:0000256" key="1">
    <source>
        <dbReference type="ARBA" id="ARBA00001946"/>
    </source>
</evidence>
<keyword evidence="5" id="KW-0119">Carbohydrate metabolism</keyword>
<evidence type="ECO:0000256" key="5">
    <source>
        <dbReference type="ARBA" id="ARBA00023277"/>
    </source>
</evidence>
<evidence type="ECO:0000313" key="6">
    <source>
        <dbReference type="EMBL" id="CCO45686.1"/>
    </source>
</evidence>
<dbReference type="Gene3D" id="3.20.20.370">
    <property type="entry name" value="Glycoside hydrolase/deacetylase"/>
    <property type="match status" value="1"/>
</dbReference>
<evidence type="ECO:0000256" key="4">
    <source>
        <dbReference type="ARBA" id="ARBA00022842"/>
    </source>
</evidence>
<dbReference type="GO" id="GO:0016787">
    <property type="term" value="F:hydrolase activity"/>
    <property type="evidence" value="ECO:0007669"/>
    <property type="project" value="UniProtKB-KW"/>
</dbReference>
<evidence type="ECO:0008006" key="8">
    <source>
        <dbReference type="Google" id="ProtNLM"/>
    </source>
</evidence>
<keyword evidence="2" id="KW-0479">Metal-binding</keyword>